<evidence type="ECO:0000256" key="5">
    <source>
        <dbReference type="ARBA" id="ARBA00023136"/>
    </source>
</evidence>
<proteinExistence type="predicted"/>
<protein>
    <submittedName>
        <fullName evidence="7">LPS export ABC transporter permease LptF</fullName>
    </submittedName>
</protein>
<feature type="transmembrane region" description="Helical" evidence="6">
    <location>
        <begin position="49"/>
        <end position="78"/>
    </location>
</feature>
<comment type="subcellular location">
    <subcellularLocation>
        <location evidence="1">Cell membrane</location>
        <topology evidence="1">Multi-pass membrane protein</topology>
    </subcellularLocation>
</comment>
<sequence>MTRLDLYLIRQVTLATIAIALTLTSAIWLTQSLRFIDLTLNRGMPVGTFLQISALVVPNFLTVILPIALFAAILFALAKMQGDSELPVMRAIGLSPARIARPVLIMMLIFTGIGYGLTLWGLPTSYRAFKDLQAEIRNSYAALLIQEGVFTQIDKGVTLFVRNQGEGGNLSGILVHDERIADRPSTYLADKGTLVATPTGPRLTMVGGSRQELSRKDGRVSLLYFDSYAVDIGRVAGAPALRERESTELYVDELFDDQTVRDPRKQAAYRTEAHQRLAGPLFTPMYVLIALAAMLAGEHSRRGFSKRVLLATVIAASIQGLGFGLANLAGRNVAAVPLLYLLPVVTTIIAFYILSTGRFPRLPTRRSSVAPA</sequence>
<gene>
    <name evidence="7" type="primary">lptF</name>
    <name evidence="7" type="ORF">ACFSM5_18325</name>
</gene>
<evidence type="ECO:0000256" key="2">
    <source>
        <dbReference type="ARBA" id="ARBA00022475"/>
    </source>
</evidence>
<name>A0ABW5DYI8_9PROT</name>
<feature type="transmembrane region" description="Helical" evidence="6">
    <location>
        <begin position="334"/>
        <end position="355"/>
    </location>
</feature>
<keyword evidence="4 6" id="KW-1133">Transmembrane helix</keyword>
<feature type="transmembrane region" description="Helical" evidence="6">
    <location>
        <begin position="308"/>
        <end position="328"/>
    </location>
</feature>
<dbReference type="InterPro" id="IPR030922">
    <property type="entry name" value="LptF"/>
</dbReference>
<dbReference type="PANTHER" id="PTHR33529">
    <property type="entry name" value="SLR0882 PROTEIN-RELATED"/>
    <property type="match status" value="1"/>
</dbReference>
<accession>A0ABW5DYI8</accession>
<keyword evidence="5 6" id="KW-0472">Membrane</keyword>
<dbReference type="InterPro" id="IPR005495">
    <property type="entry name" value="LptG/LptF_permease"/>
</dbReference>
<comment type="caution">
    <text evidence="7">The sequence shown here is derived from an EMBL/GenBank/DDBJ whole genome shotgun (WGS) entry which is preliminary data.</text>
</comment>
<dbReference type="EMBL" id="JBHUIP010000014">
    <property type="protein sequence ID" value="MFD2264869.1"/>
    <property type="molecule type" value="Genomic_DNA"/>
</dbReference>
<evidence type="ECO:0000256" key="4">
    <source>
        <dbReference type="ARBA" id="ARBA00022989"/>
    </source>
</evidence>
<dbReference type="Pfam" id="PF03739">
    <property type="entry name" value="LptF_LptG"/>
    <property type="match status" value="1"/>
</dbReference>
<keyword evidence="2" id="KW-1003">Cell membrane</keyword>
<evidence type="ECO:0000256" key="1">
    <source>
        <dbReference type="ARBA" id="ARBA00004651"/>
    </source>
</evidence>
<feature type="transmembrane region" description="Helical" evidence="6">
    <location>
        <begin position="12"/>
        <end position="29"/>
    </location>
</feature>
<dbReference type="Proteomes" id="UP001597295">
    <property type="component" value="Unassembled WGS sequence"/>
</dbReference>
<dbReference type="NCBIfam" id="TIGR04407">
    <property type="entry name" value="LptF_YjgP"/>
    <property type="match status" value="1"/>
</dbReference>
<organism evidence="7 8">
    <name type="scientific">Lacibacterium aquatile</name>
    <dbReference type="NCBI Taxonomy" id="1168082"/>
    <lineage>
        <taxon>Bacteria</taxon>
        <taxon>Pseudomonadati</taxon>
        <taxon>Pseudomonadota</taxon>
        <taxon>Alphaproteobacteria</taxon>
        <taxon>Rhodospirillales</taxon>
        <taxon>Rhodospirillaceae</taxon>
    </lineage>
</organism>
<dbReference type="RefSeq" id="WP_379878004.1">
    <property type="nucleotide sequence ID" value="NZ_JBHUIP010000014.1"/>
</dbReference>
<keyword evidence="3 6" id="KW-0812">Transmembrane</keyword>
<reference evidence="8" key="1">
    <citation type="journal article" date="2019" name="Int. J. Syst. Evol. Microbiol.">
        <title>The Global Catalogue of Microorganisms (GCM) 10K type strain sequencing project: providing services to taxonomists for standard genome sequencing and annotation.</title>
        <authorList>
            <consortium name="The Broad Institute Genomics Platform"/>
            <consortium name="The Broad Institute Genome Sequencing Center for Infectious Disease"/>
            <person name="Wu L."/>
            <person name="Ma J."/>
        </authorList>
    </citation>
    <scope>NUCLEOTIDE SEQUENCE [LARGE SCALE GENOMIC DNA]</scope>
    <source>
        <strain evidence="8">CGMCC 1.19062</strain>
    </source>
</reference>
<feature type="transmembrane region" description="Helical" evidence="6">
    <location>
        <begin position="277"/>
        <end position="296"/>
    </location>
</feature>
<evidence type="ECO:0000313" key="7">
    <source>
        <dbReference type="EMBL" id="MFD2264869.1"/>
    </source>
</evidence>
<evidence type="ECO:0000313" key="8">
    <source>
        <dbReference type="Proteomes" id="UP001597295"/>
    </source>
</evidence>
<feature type="transmembrane region" description="Helical" evidence="6">
    <location>
        <begin position="99"/>
        <end position="122"/>
    </location>
</feature>
<keyword evidence="8" id="KW-1185">Reference proteome</keyword>
<dbReference type="PANTHER" id="PTHR33529:SF6">
    <property type="entry name" value="YJGP_YJGQ FAMILY PERMEASE"/>
    <property type="match status" value="1"/>
</dbReference>
<evidence type="ECO:0000256" key="6">
    <source>
        <dbReference type="SAM" id="Phobius"/>
    </source>
</evidence>
<evidence type="ECO:0000256" key="3">
    <source>
        <dbReference type="ARBA" id="ARBA00022692"/>
    </source>
</evidence>